<dbReference type="RefSeq" id="XP_031025894.1">
    <property type="nucleotide sequence ID" value="XM_031168151.1"/>
</dbReference>
<keyword evidence="1" id="KW-0175">Coiled coil</keyword>
<feature type="compositionally biased region" description="Polar residues" evidence="2">
    <location>
        <begin position="842"/>
        <end position="855"/>
    </location>
</feature>
<keyword evidence="4" id="KW-1185">Reference proteome</keyword>
<feature type="compositionally biased region" description="Low complexity" evidence="2">
    <location>
        <begin position="13"/>
        <end position="24"/>
    </location>
</feature>
<accession>A0A507C2L3</accession>
<feature type="region of interest" description="Disordered" evidence="2">
    <location>
        <begin position="144"/>
        <end position="176"/>
    </location>
</feature>
<dbReference type="Proteomes" id="UP000319731">
    <property type="component" value="Unassembled WGS sequence"/>
</dbReference>
<feature type="region of interest" description="Disordered" evidence="2">
    <location>
        <begin position="719"/>
        <end position="739"/>
    </location>
</feature>
<evidence type="ECO:0000256" key="2">
    <source>
        <dbReference type="SAM" id="MobiDB-lite"/>
    </source>
</evidence>
<feature type="compositionally biased region" description="Polar residues" evidence="2">
    <location>
        <begin position="813"/>
        <end position="825"/>
    </location>
</feature>
<evidence type="ECO:0000256" key="1">
    <source>
        <dbReference type="SAM" id="Coils"/>
    </source>
</evidence>
<reference evidence="3 4" key="1">
    <citation type="journal article" date="2019" name="Sci. Rep.">
        <title>Comparative genomics of chytrid fungi reveal insights into the obligate biotrophic and pathogenic lifestyle of Synchytrium endobioticum.</title>
        <authorList>
            <person name="van de Vossenberg B.T.L.H."/>
            <person name="Warris S."/>
            <person name="Nguyen H.D.T."/>
            <person name="van Gent-Pelzer M.P.E."/>
            <person name="Joly D.L."/>
            <person name="van de Geest H.C."/>
            <person name="Bonants P.J.M."/>
            <person name="Smith D.S."/>
            <person name="Levesque C.A."/>
            <person name="van der Lee T.A.J."/>
        </authorList>
    </citation>
    <scope>NUCLEOTIDE SEQUENCE [LARGE SCALE GENOMIC DNA]</scope>
    <source>
        <strain evidence="3 4">JEL517</strain>
    </source>
</reference>
<protein>
    <submittedName>
        <fullName evidence="3">Uncharacterized protein</fullName>
    </submittedName>
</protein>
<proteinExistence type="predicted"/>
<feature type="region of interest" description="Disordered" evidence="2">
    <location>
        <begin position="813"/>
        <end position="855"/>
    </location>
</feature>
<feature type="compositionally biased region" description="Low complexity" evidence="2">
    <location>
        <begin position="720"/>
        <end position="734"/>
    </location>
</feature>
<feature type="compositionally biased region" description="Low complexity" evidence="2">
    <location>
        <begin position="656"/>
        <end position="672"/>
    </location>
</feature>
<feature type="compositionally biased region" description="Polar residues" evidence="2">
    <location>
        <begin position="25"/>
        <end position="66"/>
    </location>
</feature>
<evidence type="ECO:0000313" key="3">
    <source>
        <dbReference type="EMBL" id="TPX35367.1"/>
    </source>
</evidence>
<feature type="coiled-coil region" evidence="1">
    <location>
        <begin position="767"/>
        <end position="801"/>
    </location>
</feature>
<dbReference type="OrthoDB" id="2132490at2759"/>
<gene>
    <name evidence="3" type="ORF">SmJEL517_g02223</name>
</gene>
<dbReference type="EMBL" id="QEAO01000009">
    <property type="protein sequence ID" value="TPX35367.1"/>
    <property type="molecule type" value="Genomic_DNA"/>
</dbReference>
<sequence length="876" mass="96809">MSLQSWMSARGQSPNGSNSISTSSQRAKSQQQHRQSTTNVSPTPATTRQSATPAPSITRTNHSYNDYNAPEPTYTHSYEDYSAGAHTFDDINASTGYSNYVATSDYTDSVFAKKNVDVYDASSWFAHTAADVSYDKTGTYIPPALKTPMSTSSSKSDMKSERSAASTSKADQARSSDLQRIEAEMVALKEAFLRSMSDATLSDDRVRRIESALERLESSSNQIASRMRLDPSSSFPAAEPAVGTAIGDKPIGLRDIETLLVDLTDSMEMRTSRIAKMVHEVQTRNDPKEVLQALSDIEAKLVPQPISTEKIEDIKQHIKTTIEESRRNKDPVQLHSMSTLKSDVSHLQESVERMTTELKSIDETMDIVAQAQQSLATLCDERFPTKTSRESPRCLTDDIKPLMEQVESSRTVLKELKTVCEDSRNDITVLRQRMDDMIRKVDCPSPSRASVNSPFAERLARLTEACTEIQQGQTLLVKRVEEVTKSVLHDMLLARPRGNPEEAINVTKSISELKSCISDLEGKLSLMSKESQTGRDINEGNMTRISEGMKRLQRVVGDFVVSERNPNIENVKDALKSELTGKMDVILDAIEMVKRITQERNVNHVGHERNINDKSSSDRVLSLLESTHNTIVSYLPVNLEQQLEAIQNSLAHLTTTTSSRYDPSSTSSSPQRTIKKDVSGSILAHFEDQARRERQSAESLDSIQHTLSRLVEWTDLNGINSNSKSSSPNRRAASVPVSTQQVTEIVPDTISTELNHLRRVLLESNSVIDLEKRRADLTLEISNLLATKSQLVEQVGKLEAQARAFVGIDAETPPQSFATSKSTSPARDRDTSAPVTPKPRAATNNYSDVDSTNSSAAASGWTIRSFLGGNIGKSDE</sequence>
<name>A0A507C2L3_9FUNG</name>
<feature type="region of interest" description="Disordered" evidence="2">
    <location>
        <begin position="656"/>
        <end position="678"/>
    </location>
</feature>
<dbReference type="GeneID" id="42003448"/>
<feature type="region of interest" description="Disordered" evidence="2">
    <location>
        <begin position="1"/>
        <end position="71"/>
    </location>
</feature>
<dbReference type="AlphaFoldDB" id="A0A507C2L3"/>
<organism evidence="3 4">
    <name type="scientific">Synchytrium microbalum</name>
    <dbReference type="NCBI Taxonomy" id="1806994"/>
    <lineage>
        <taxon>Eukaryota</taxon>
        <taxon>Fungi</taxon>
        <taxon>Fungi incertae sedis</taxon>
        <taxon>Chytridiomycota</taxon>
        <taxon>Chytridiomycota incertae sedis</taxon>
        <taxon>Chytridiomycetes</taxon>
        <taxon>Synchytriales</taxon>
        <taxon>Synchytriaceae</taxon>
        <taxon>Synchytrium</taxon>
    </lineage>
</organism>
<feature type="compositionally biased region" description="Polar residues" evidence="2">
    <location>
        <begin position="1"/>
        <end position="12"/>
    </location>
</feature>
<comment type="caution">
    <text evidence="3">The sequence shown here is derived from an EMBL/GenBank/DDBJ whole genome shotgun (WGS) entry which is preliminary data.</text>
</comment>
<evidence type="ECO:0000313" key="4">
    <source>
        <dbReference type="Proteomes" id="UP000319731"/>
    </source>
</evidence>